<organism evidence="10">
    <name type="scientific">freshwater metagenome</name>
    <dbReference type="NCBI Taxonomy" id="449393"/>
    <lineage>
        <taxon>unclassified sequences</taxon>
        <taxon>metagenomes</taxon>
        <taxon>ecological metagenomes</taxon>
    </lineage>
</organism>
<reference evidence="10" key="1">
    <citation type="submission" date="2020-05" db="EMBL/GenBank/DDBJ databases">
        <authorList>
            <person name="Chiriac C."/>
            <person name="Salcher M."/>
            <person name="Ghai R."/>
            <person name="Kavagutti S V."/>
        </authorList>
    </citation>
    <scope>NUCLEOTIDE SEQUENCE</scope>
</reference>
<dbReference type="GO" id="GO:0055087">
    <property type="term" value="C:Ski complex"/>
    <property type="evidence" value="ECO:0007669"/>
    <property type="project" value="TreeGrafter"/>
</dbReference>
<protein>
    <submittedName>
        <fullName evidence="10">Unannotated protein</fullName>
    </submittedName>
</protein>
<dbReference type="EMBL" id="CAESAD010000002">
    <property type="protein sequence ID" value="CAB4335478.1"/>
    <property type="molecule type" value="Genomic_DNA"/>
</dbReference>
<name>A0A6J7Q3Y6_9ZZZZ</name>
<dbReference type="InterPro" id="IPR001650">
    <property type="entry name" value="Helicase_C-like"/>
</dbReference>
<dbReference type="Gene3D" id="3.40.50.300">
    <property type="entry name" value="P-loop containing nucleotide triphosphate hydrolases"/>
    <property type="match status" value="2"/>
</dbReference>
<dbReference type="PROSITE" id="PS51194">
    <property type="entry name" value="HELICASE_CTER"/>
    <property type="match status" value="1"/>
</dbReference>
<evidence type="ECO:0000259" key="5">
    <source>
        <dbReference type="PROSITE" id="PS51192"/>
    </source>
</evidence>
<accession>A0A6J7Q3Y6</accession>
<evidence type="ECO:0000256" key="4">
    <source>
        <dbReference type="ARBA" id="ARBA00022840"/>
    </source>
</evidence>
<dbReference type="Pfam" id="PF00270">
    <property type="entry name" value="DEAD"/>
    <property type="match status" value="1"/>
</dbReference>
<dbReference type="GO" id="GO:0004386">
    <property type="term" value="F:helicase activity"/>
    <property type="evidence" value="ECO:0007669"/>
    <property type="project" value="UniProtKB-KW"/>
</dbReference>
<evidence type="ECO:0000313" key="7">
    <source>
        <dbReference type="EMBL" id="CAB4335478.1"/>
    </source>
</evidence>
<dbReference type="GO" id="GO:0016787">
    <property type="term" value="F:hydrolase activity"/>
    <property type="evidence" value="ECO:0007669"/>
    <property type="project" value="UniProtKB-KW"/>
</dbReference>
<dbReference type="SMART" id="SM00490">
    <property type="entry name" value="HELICc"/>
    <property type="match status" value="1"/>
</dbReference>
<feature type="domain" description="Helicase C-terminal" evidence="6">
    <location>
        <begin position="304"/>
        <end position="469"/>
    </location>
</feature>
<keyword evidence="1" id="KW-0547">Nucleotide-binding</keyword>
<dbReference type="Gene3D" id="1.10.3380.30">
    <property type="match status" value="1"/>
</dbReference>
<evidence type="ECO:0000313" key="9">
    <source>
        <dbReference type="EMBL" id="CAB4851135.1"/>
    </source>
</evidence>
<dbReference type="SMART" id="SM01142">
    <property type="entry name" value="DSHCT"/>
    <property type="match status" value="1"/>
</dbReference>
<sequence length="900" mass="99988">MTNSPAARYAAAKTRVKDSKGLLGSFQESLSFTLDDFQVQACRAIDEGSGVLVAAPTSAGKTVVGQFAVYTALSKQSRCFYTTPIKALSNQKFNEFVEFYGAENVGLLTGDNSINGDAPIVVMTTEVLRNMLYEGSSGIRELSHVVMDEVHYLADRSRGAVWEEVIIHLPVSVSVIALSATVSNAEEFGDWLRTVRGQTQVIVEEHRPIPLHQHVMVGDELHDLFVDKARTKVSPELQRIARNDRQNARHGYGRSNRFRSRYTPSRVEVIEELDRAGLLPSITFIFSRAACDDAVSQCLAGGLSVTTAEERLEIRGIVDAHFPDASSEELRILGFASWCDGLERGIAAHHAGLLPAFKVVVEQLFQAGLVKVVFATETLALGINMPARSVVLEKLTKWNGSVHAAVTAGEYTQLTGRAGRRGIDTQGHAIVVWHSELDPDSLAGLASARTYPLKSSFKPSYNMAINLIEKFGTHRARELLESSFAQFQADRSVVGLATQMRRSEDAIDGYQEAMECHLGDFASYMSLRRQLSDLEKDTKRDGVRERRNTATNFLNEVQRGDVIVIDAARRSSVPFVVIDEAQDMDDPRPRVMSQTRVVKRIGYTDVGDQGRTIGQIRLPATFDSRSPKTRSWLADQMSVIAKSAPPAVPTEKISDSKIDVEISRLRKAIRAHACHGCTDREEHVRWHERIYSTQREIDKLESRVATRTSSIAKEFDRICEVLTELKYLEKSSDAHTVTDAGLVLGRIYGELDLLTAECLRSSIWRELTAEQMSSAVSTLVYESRRDDDRDTQNIPEGSLGIALTEMVYKWGELKDIESQHRMDSLREMDPGFVWVTLKWARGQSIAKVLKSTDLQPGDFVRWSKQVIDLLGQISLASDDPKLAATARSAGDLINRGIVAW</sequence>
<dbReference type="InterPro" id="IPR011545">
    <property type="entry name" value="DEAD/DEAH_box_helicase_dom"/>
</dbReference>
<dbReference type="SUPFAM" id="SSF52540">
    <property type="entry name" value="P-loop containing nucleoside triphosphate hydrolases"/>
    <property type="match status" value="1"/>
</dbReference>
<dbReference type="InterPro" id="IPR050699">
    <property type="entry name" value="RNA-DNA_Helicase"/>
</dbReference>
<dbReference type="GO" id="GO:0005524">
    <property type="term" value="F:ATP binding"/>
    <property type="evidence" value="ECO:0007669"/>
    <property type="project" value="UniProtKB-KW"/>
</dbReference>
<dbReference type="InterPro" id="IPR027417">
    <property type="entry name" value="P-loop_NTPase"/>
</dbReference>
<evidence type="ECO:0000256" key="1">
    <source>
        <dbReference type="ARBA" id="ARBA00022741"/>
    </source>
</evidence>
<evidence type="ECO:0000313" key="10">
    <source>
        <dbReference type="EMBL" id="CAB5011996.1"/>
    </source>
</evidence>
<evidence type="ECO:0000259" key="6">
    <source>
        <dbReference type="PROSITE" id="PS51194"/>
    </source>
</evidence>
<dbReference type="Pfam" id="PF00271">
    <property type="entry name" value="Helicase_C"/>
    <property type="match status" value="1"/>
</dbReference>
<evidence type="ECO:0000256" key="2">
    <source>
        <dbReference type="ARBA" id="ARBA00022801"/>
    </source>
</evidence>
<dbReference type="PANTHER" id="PTHR12131">
    <property type="entry name" value="ATP-DEPENDENT RNA AND DNA HELICASE"/>
    <property type="match status" value="1"/>
</dbReference>
<evidence type="ECO:0000256" key="3">
    <source>
        <dbReference type="ARBA" id="ARBA00022806"/>
    </source>
</evidence>
<dbReference type="InterPro" id="IPR014001">
    <property type="entry name" value="Helicase_ATP-bd"/>
</dbReference>
<dbReference type="EMBL" id="CAFBPK010000003">
    <property type="protein sequence ID" value="CAB5011996.1"/>
    <property type="molecule type" value="Genomic_DNA"/>
</dbReference>
<evidence type="ECO:0000313" key="8">
    <source>
        <dbReference type="EMBL" id="CAB4801163.1"/>
    </source>
</evidence>
<dbReference type="GO" id="GO:0070478">
    <property type="term" value="P:nuclear-transcribed mRNA catabolic process, 3'-5' exonucleolytic nonsense-mediated decay"/>
    <property type="evidence" value="ECO:0007669"/>
    <property type="project" value="TreeGrafter"/>
</dbReference>
<dbReference type="CDD" id="cd18795">
    <property type="entry name" value="SF2_C_Ski2"/>
    <property type="match status" value="1"/>
</dbReference>
<keyword evidence="3" id="KW-0347">Helicase</keyword>
<dbReference type="InterPro" id="IPR058621">
    <property type="entry name" value="SH3_HelY"/>
</dbReference>
<feature type="domain" description="Helicase ATP-binding" evidence="5">
    <location>
        <begin position="42"/>
        <end position="200"/>
    </location>
</feature>
<dbReference type="GO" id="GO:0003676">
    <property type="term" value="F:nucleic acid binding"/>
    <property type="evidence" value="ECO:0007669"/>
    <property type="project" value="InterPro"/>
</dbReference>
<dbReference type="Pfam" id="PF08148">
    <property type="entry name" value="DSHCT"/>
    <property type="match status" value="1"/>
</dbReference>
<keyword evidence="2" id="KW-0378">Hydrolase</keyword>
<dbReference type="EMBL" id="CAFBIX010000095">
    <property type="protein sequence ID" value="CAB4851135.1"/>
    <property type="molecule type" value="Genomic_DNA"/>
</dbReference>
<dbReference type="Pfam" id="PF26090">
    <property type="entry name" value="SH3_HelY"/>
    <property type="match status" value="1"/>
</dbReference>
<dbReference type="SMART" id="SM00487">
    <property type="entry name" value="DEXDc"/>
    <property type="match status" value="1"/>
</dbReference>
<dbReference type="PROSITE" id="PS51192">
    <property type="entry name" value="HELICASE_ATP_BIND_1"/>
    <property type="match status" value="1"/>
</dbReference>
<proteinExistence type="predicted"/>
<dbReference type="PANTHER" id="PTHR12131:SF1">
    <property type="entry name" value="ATP-DEPENDENT RNA HELICASE SUPV3L1, MITOCHONDRIAL-RELATED"/>
    <property type="match status" value="1"/>
</dbReference>
<dbReference type="AlphaFoldDB" id="A0A6J7Q3Y6"/>
<dbReference type="InterPro" id="IPR048392">
    <property type="entry name" value="MTR4-like_stalk"/>
</dbReference>
<dbReference type="FunFam" id="3.40.50.300:FF:000190">
    <property type="entry name" value="ATP-dependent RNA helicase"/>
    <property type="match status" value="1"/>
</dbReference>
<dbReference type="InterPro" id="IPR012961">
    <property type="entry name" value="Ski2/MTR4_C"/>
</dbReference>
<dbReference type="EMBL" id="CAFAAO010000006">
    <property type="protein sequence ID" value="CAB4801163.1"/>
    <property type="molecule type" value="Genomic_DNA"/>
</dbReference>
<keyword evidence="4" id="KW-0067">ATP-binding</keyword>
<gene>
    <name evidence="8" type="ORF">UFOPK3037_00651</name>
    <name evidence="9" type="ORF">UFOPK3278_01399</name>
    <name evidence="7" type="ORF">UFOPK3925_00546</name>
    <name evidence="10" type="ORF">UFOPK4097_00376</name>
</gene>
<dbReference type="Pfam" id="PF21408">
    <property type="entry name" value="MTR4-like_stalk"/>
    <property type="match status" value="1"/>
</dbReference>